<reference evidence="4" key="1">
    <citation type="submission" date="2023-08" db="EMBL/GenBank/DDBJ databases">
        <authorList>
            <person name="Chen Y."/>
            <person name="Shah S."/>
            <person name="Dougan E. K."/>
            <person name="Thang M."/>
            <person name="Chan C."/>
        </authorList>
    </citation>
    <scope>NUCLEOTIDE SEQUENCE</scope>
</reference>
<feature type="region of interest" description="Disordered" evidence="3">
    <location>
        <begin position="1"/>
        <end position="38"/>
    </location>
</feature>
<feature type="repeat" description="RCC1" evidence="2">
    <location>
        <begin position="253"/>
        <end position="301"/>
    </location>
</feature>
<keyword evidence="1" id="KW-0677">Repeat</keyword>
<dbReference type="SUPFAM" id="SSF50985">
    <property type="entry name" value="RCC1/BLIP-II"/>
    <property type="match status" value="1"/>
</dbReference>
<feature type="repeat" description="RCC1" evidence="2">
    <location>
        <begin position="176"/>
        <end position="237"/>
    </location>
</feature>
<keyword evidence="5" id="KW-1185">Reference proteome</keyword>
<dbReference type="PRINTS" id="PR00633">
    <property type="entry name" value="RCCNDNSATION"/>
</dbReference>
<name>A0AA36J304_9DINO</name>
<proteinExistence type="predicted"/>
<evidence type="ECO:0000313" key="4">
    <source>
        <dbReference type="EMBL" id="CAJ1397561.1"/>
    </source>
</evidence>
<accession>A0AA36J304</accession>
<feature type="region of interest" description="Disordered" evidence="3">
    <location>
        <begin position="447"/>
        <end position="480"/>
    </location>
</feature>
<dbReference type="InterPro" id="IPR008936">
    <property type="entry name" value="Rho_GTPase_activation_prot"/>
</dbReference>
<dbReference type="Gene3D" id="2.130.10.30">
    <property type="entry name" value="Regulator of chromosome condensation 1/beta-lactamase-inhibitor protein II"/>
    <property type="match status" value="2"/>
</dbReference>
<evidence type="ECO:0000256" key="3">
    <source>
        <dbReference type="SAM" id="MobiDB-lite"/>
    </source>
</evidence>
<sequence>MARLGSKQVAIVEEPGRNAESIDGRSEAGRTTEQDLESLKSWQGEEATSYDLVDLSCGTTHSFARTLGGHIYGWGANSSGELGFAGDDAQSYFWVPKELMIPGRSVKQICCGHEFTLAVTNQQEIFAWGKGSEGQLGLGHCRDEREPTRIGLEKVLSCAAGEQHSAAIVEDTDGTRLLYTWGMADSGVLGLGNFITCGPCNQPNQVEFELSDKDARAAKNPLLVRCGANHTAVLCGNLKPSMRLNAELSAEENFLWTFGNGWHGRLGLGDTKSQFLPKRVKMRPVRDISLGFDHTAAITARDELYVWGKGTLLGEVVNVLTPKRFTSVEGTSQFKSVLCGENETFVIDSMGRLHSWGSNNCGQLGLGQLHGQFVTTPTLVKAIHEPVSSIISGGSFTIAHLENGDLLAWGSQSCGRLGLVEPKDERICWDPSLVVATWSTAAAVCAKKPTRGKKRPSQSEGGGDTRSVVTEDAPKTSSNKDKTANVVSFVMLQTLLKQESEQLRSDALKRYADKLQHTAKTILQEIRELRAEEEPLATLQGQFNDALKLSLRWFPGPLGVPDASNSLVDPRIPEYLATYSRMCWILQQQTTYLSQLAMHISGDEADVFLETVDCLFGDVQSTRQVSLFNSLLTSMIAKEAENAGGYPAKFLTMDSVSFLAFRRRALGQAFAREVLFPLLSSKDSILELVGSISSSGTNNGFCLSYTDFKERLGSDGRGKDEAELKNMYSLSLNAFREFLTGGFLKIIRKMRLPNFVRLVLHHVALASQRWKEAEGFVDIDKDLRPYQPVLRLFCHGILGPVMRDASRYAVPHYFLKKTSADYKPDDPQIAANLECVADFLDQMLNNSIDPKEKALISAARYVKEELLTYMRDVSTIEDTLGPDILGAMLCRHFCRNQSFVSMSQAHLMKLSNLLHAWSNKLRIRERDELDMCVKSVPEWEKEAVAIAERYEVTLNFTLDTRYMIDNQDILLCLQSSCPLPSWACSAKASQRLVFIEDEAAGNAQGAFFESLFRRCQPIESKDFARLRNEFKTRRQQLAAGGHEEGDLQMINDLDTAVQQINELIDVGAEPKQLLDLMVDRVQGRQRQFRYLEVTDRHLKAVLARQQEYMKDLRQQKAELKGAVEFSLALKLPNTLSKACSVYGTTPSFTNIQKKVESVPSLIPAKDIADIGCSYIPMATFSIAQLKKQKVLVEVCPPFSAMQKMMEITFKKQDEQAVEITASVAQGGNKNIVKKILLEPSKLNELRAAKSDATADFGEPAFMVCNSVNLIGLLTKIEKGTR</sequence>
<dbReference type="PANTHER" id="PTHR22870">
    <property type="entry name" value="REGULATOR OF CHROMOSOME CONDENSATION"/>
    <property type="match status" value="1"/>
</dbReference>
<feature type="repeat" description="RCC1" evidence="2">
    <location>
        <begin position="404"/>
        <end position="472"/>
    </location>
</feature>
<dbReference type="EMBL" id="CAUJNA010003270">
    <property type="protein sequence ID" value="CAJ1397561.1"/>
    <property type="molecule type" value="Genomic_DNA"/>
</dbReference>
<dbReference type="Proteomes" id="UP001178507">
    <property type="component" value="Unassembled WGS sequence"/>
</dbReference>
<feature type="repeat" description="RCC1" evidence="2">
    <location>
        <begin position="69"/>
        <end position="122"/>
    </location>
</feature>
<feature type="repeat" description="RCC1" evidence="2">
    <location>
        <begin position="351"/>
        <end position="403"/>
    </location>
</feature>
<gene>
    <name evidence="4" type="ORF">EVOR1521_LOCUS21553</name>
</gene>
<feature type="repeat" description="RCC1" evidence="2">
    <location>
        <begin position="123"/>
        <end position="171"/>
    </location>
</feature>
<dbReference type="Gene3D" id="1.10.506.10">
    <property type="entry name" value="GTPase Activation - p120gap, domain 1"/>
    <property type="match status" value="1"/>
</dbReference>
<organism evidence="4 5">
    <name type="scientific">Effrenium voratum</name>
    <dbReference type="NCBI Taxonomy" id="2562239"/>
    <lineage>
        <taxon>Eukaryota</taxon>
        <taxon>Sar</taxon>
        <taxon>Alveolata</taxon>
        <taxon>Dinophyceae</taxon>
        <taxon>Suessiales</taxon>
        <taxon>Symbiodiniaceae</taxon>
        <taxon>Effrenium</taxon>
    </lineage>
</organism>
<protein>
    <submittedName>
        <fullName evidence="4">Uncharacterized protein</fullName>
    </submittedName>
</protein>
<dbReference type="Pfam" id="PF00415">
    <property type="entry name" value="RCC1"/>
    <property type="match status" value="5"/>
</dbReference>
<evidence type="ECO:0000256" key="1">
    <source>
        <dbReference type="ARBA" id="ARBA00022737"/>
    </source>
</evidence>
<dbReference type="PANTHER" id="PTHR22870:SF408">
    <property type="entry name" value="OS09G0560450 PROTEIN"/>
    <property type="match status" value="1"/>
</dbReference>
<comment type="caution">
    <text evidence="4">The sequence shown here is derived from an EMBL/GenBank/DDBJ whole genome shotgun (WGS) entry which is preliminary data.</text>
</comment>
<evidence type="ECO:0000313" key="5">
    <source>
        <dbReference type="Proteomes" id="UP001178507"/>
    </source>
</evidence>
<dbReference type="InterPro" id="IPR000408">
    <property type="entry name" value="Reg_chr_condens"/>
</dbReference>
<feature type="compositionally biased region" description="Basic and acidic residues" evidence="3">
    <location>
        <begin position="14"/>
        <end position="33"/>
    </location>
</feature>
<evidence type="ECO:0000256" key="2">
    <source>
        <dbReference type="PROSITE-ProRule" id="PRU00235"/>
    </source>
</evidence>
<dbReference type="InterPro" id="IPR009091">
    <property type="entry name" value="RCC1/BLIP-II"/>
</dbReference>
<dbReference type="PROSITE" id="PS50012">
    <property type="entry name" value="RCC1_3"/>
    <property type="match status" value="6"/>
</dbReference>
<dbReference type="InterPro" id="IPR051210">
    <property type="entry name" value="Ub_ligase/GEF_domain"/>
</dbReference>